<dbReference type="HOGENOM" id="CLU_100715_4_2_10"/>
<dbReference type="PANTHER" id="PTHR43857">
    <property type="entry name" value="BLR7761 PROTEIN"/>
    <property type="match status" value="1"/>
</dbReference>
<keyword evidence="1" id="KW-0378">Hydrolase</keyword>
<accession>G0L7X5</accession>
<sequence>MSVAAQHQKQMEKKIINPWQWQNERSYVQAVEVINPKATLYISGQTAIDAHGKSSTEGMKTQLIKTIQNLEKIIEEAGFECNNIVRLNVYTTSTDDFFSCFDIFQNWISGHNIQQASTVLEVKSLFETLKVELEATVIR</sequence>
<gene>
    <name evidence="1" type="primary">Hrsp12</name>
    <name evidence="1" type="ordered locus">zobellia_4227</name>
</gene>
<dbReference type="Pfam" id="PF01042">
    <property type="entry name" value="Ribonuc_L-PSP"/>
    <property type="match status" value="1"/>
</dbReference>
<dbReference type="EMBL" id="FP476056">
    <property type="protein sequence ID" value="CAZ98362.1"/>
    <property type="molecule type" value="Genomic_DNA"/>
</dbReference>
<protein>
    <submittedName>
        <fullName evidence="1">Ribonuclease UK114</fullName>
        <ecNumber evidence="1">3.1.-.-</ecNumber>
    </submittedName>
</protein>
<dbReference type="STRING" id="63186.ZOBELLIA_4227"/>
<proteinExistence type="predicted"/>
<keyword evidence="2" id="KW-1185">Reference proteome</keyword>
<evidence type="ECO:0000313" key="1">
    <source>
        <dbReference type="EMBL" id="CAZ98362.1"/>
    </source>
</evidence>
<organism evidence="1 2">
    <name type="scientific">Zobellia galactanivorans (strain DSM 12802 / CCUG 47099 / CIP 106680 / NCIMB 13871 / Dsij)</name>
    <dbReference type="NCBI Taxonomy" id="63186"/>
    <lineage>
        <taxon>Bacteria</taxon>
        <taxon>Pseudomonadati</taxon>
        <taxon>Bacteroidota</taxon>
        <taxon>Flavobacteriia</taxon>
        <taxon>Flavobacteriales</taxon>
        <taxon>Flavobacteriaceae</taxon>
        <taxon>Zobellia</taxon>
    </lineage>
</organism>
<dbReference type="Gene3D" id="3.30.1330.40">
    <property type="entry name" value="RutC-like"/>
    <property type="match status" value="1"/>
</dbReference>
<dbReference type="PATRIC" id="fig|63186.3.peg.4139"/>
<dbReference type="InterPro" id="IPR006175">
    <property type="entry name" value="YjgF/YER057c/UK114"/>
</dbReference>
<reference evidence="2" key="1">
    <citation type="submission" date="2009-07" db="EMBL/GenBank/DDBJ databases">
        <title>Complete genome sequence of Zobellia galactanivorans Dsij.</title>
        <authorList>
            <consortium name="Genoscope - CEA"/>
        </authorList>
    </citation>
    <scope>NUCLEOTIDE SEQUENCE [LARGE SCALE GENOMIC DNA]</scope>
    <source>
        <strain evidence="2">DSM 12802 / CCUG 47099 / CIP 106680 / NCIMB 13871 / Dsij</strain>
    </source>
</reference>
<dbReference type="SUPFAM" id="SSF55298">
    <property type="entry name" value="YjgF-like"/>
    <property type="match status" value="1"/>
</dbReference>
<dbReference type="KEGG" id="zga:ZOBELLIA_4227"/>
<dbReference type="GO" id="GO:0016787">
    <property type="term" value="F:hydrolase activity"/>
    <property type="evidence" value="ECO:0007669"/>
    <property type="project" value="UniProtKB-KW"/>
</dbReference>
<dbReference type="CDD" id="cd00448">
    <property type="entry name" value="YjgF_YER057c_UK114_family"/>
    <property type="match status" value="1"/>
</dbReference>
<dbReference type="EC" id="3.1.-.-" evidence="1"/>
<dbReference type="AlphaFoldDB" id="G0L7X5"/>
<dbReference type="InterPro" id="IPR035959">
    <property type="entry name" value="RutC-like_sf"/>
</dbReference>
<name>G0L7X5_ZOBGA</name>
<dbReference type="Proteomes" id="UP000008898">
    <property type="component" value="Chromosome"/>
</dbReference>
<evidence type="ECO:0000313" key="2">
    <source>
        <dbReference type="Proteomes" id="UP000008898"/>
    </source>
</evidence>
<reference evidence="1 2" key="2">
    <citation type="journal article" date="2012" name="Environ. Microbiol.">
        <title>Characterization of the first alginolytic operons in a marine bacterium: from their emergence in marine Flavobacteriia to their independent transfers to marine Proteobacteria and human gut Bacteroides.</title>
        <authorList>
            <person name="Thomas F."/>
            <person name="Barbeyron T."/>
            <person name="Tonon T."/>
            <person name="Genicot S."/>
            <person name="Czjzek M."/>
            <person name="Michel G."/>
        </authorList>
    </citation>
    <scope>NUCLEOTIDE SEQUENCE [LARGE SCALE GENOMIC DNA]</scope>
    <source>
        <strain evidence="2">DSM 12802 / CCUG 47099 / CIP 106680 / NCIMB 13871 / Dsij</strain>
    </source>
</reference>
<dbReference type="PANTHER" id="PTHR43857:SF1">
    <property type="entry name" value="YJGH FAMILY PROTEIN"/>
    <property type="match status" value="1"/>
</dbReference>